<evidence type="ECO:0000256" key="5">
    <source>
        <dbReference type="ARBA" id="ARBA00022763"/>
    </source>
</evidence>
<gene>
    <name evidence="11" type="ORF">CU103_26800</name>
</gene>
<dbReference type="InterPro" id="IPR051536">
    <property type="entry name" value="UDG_Type-4/5"/>
</dbReference>
<keyword evidence="8" id="KW-0411">Iron-sulfur</keyword>
<dbReference type="GO" id="GO:0006281">
    <property type="term" value="P:DNA repair"/>
    <property type="evidence" value="ECO:0007669"/>
    <property type="project" value="UniProtKB-KW"/>
</dbReference>
<organism evidence="11 12">
    <name type="scientific">Phyllobacterium sophorae</name>
    <dbReference type="NCBI Taxonomy" id="1520277"/>
    <lineage>
        <taxon>Bacteria</taxon>
        <taxon>Pseudomonadati</taxon>
        <taxon>Pseudomonadota</taxon>
        <taxon>Alphaproteobacteria</taxon>
        <taxon>Hyphomicrobiales</taxon>
        <taxon>Phyllobacteriaceae</taxon>
        <taxon>Phyllobacterium</taxon>
    </lineage>
</organism>
<evidence type="ECO:0000256" key="8">
    <source>
        <dbReference type="ARBA" id="ARBA00023014"/>
    </source>
</evidence>
<dbReference type="PANTHER" id="PTHR33693">
    <property type="entry name" value="TYPE-5 URACIL-DNA GLYCOSYLASE"/>
    <property type="match status" value="1"/>
</dbReference>
<evidence type="ECO:0000256" key="7">
    <source>
        <dbReference type="ARBA" id="ARBA00023004"/>
    </source>
</evidence>
<evidence type="ECO:0000256" key="2">
    <source>
        <dbReference type="ARBA" id="ARBA00019403"/>
    </source>
</evidence>
<evidence type="ECO:0000256" key="3">
    <source>
        <dbReference type="ARBA" id="ARBA00022485"/>
    </source>
</evidence>
<keyword evidence="4" id="KW-0479">Metal-binding</keyword>
<dbReference type="RefSeq" id="WP_106667194.1">
    <property type="nucleotide sequence ID" value="NZ_PGGM01000017.1"/>
</dbReference>
<keyword evidence="6" id="KW-0378">Hydrolase</keyword>
<keyword evidence="9" id="KW-0234">DNA repair</keyword>
<dbReference type="Proteomes" id="UP000241764">
    <property type="component" value="Unassembled WGS sequence"/>
</dbReference>
<evidence type="ECO:0000313" key="11">
    <source>
        <dbReference type="EMBL" id="PSH59010.1"/>
    </source>
</evidence>
<dbReference type="CDD" id="cd10030">
    <property type="entry name" value="UDG-F4_TTUDGA_SPO1dp_like"/>
    <property type="match status" value="1"/>
</dbReference>
<dbReference type="PANTHER" id="PTHR33693:SF9">
    <property type="entry name" value="TYPE-4 URACIL-DNA GLYCOSYLASE"/>
    <property type="match status" value="1"/>
</dbReference>
<dbReference type="NCBIfam" id="TIGR03914">
    <property type="entry name" value="UDG_fam_dom"/>
    <property type="match status" value="1"/>
</dbReference>
<evidence type="ECO:0000256" key="4">
    <source>
        <dbReference type="ARBA" id="ARBA00022723"/>
    </source>
</evidence>
<dbReference type="InterPro" id="IPR005273">
    <property type="entry name" value="Ura-DNA_glyco_family4"/>
</dbReference>
<dbReference type="NCBIfam" id="TIGR00758">
    <property type="entry name" value="UDG_fam4"/>
    <property type="match status" value="1"/>
</dbReference>
<dbReference type="AlphaFoldDB" id="A0A2P7AXR7"/>
<comment type="caution">
    <text evidence="11">The sequence shown here is derived from an EMBL/GenBank/DDBJ whole genome shotgun (WGS) entry which is preliminary data.</text>
</comment>
<proteinExistence type="inferred from homology"/>
<accession>A0A2P7AXR7</accession>
<keyword evidence="12" id="KW-1185">Reference proteome</keyword>
<dbReference type="GO" id="GO:0097506">
    <property type="term" value="F:deaminated base DNA N-glycosylase activity"/>
    <property type="evidence" value="ECO:0007669"/>
    <property type="project" value="UniProtKB-ARBA"/>
</dbReference>
<dbReference type="InterPro" id="IPR036895">
    <property type="entry name" value="Uracil-DNA_glycosylase-like_sf"/>
</dbReference>
<sequence>MDTFDLREGETANVGSLRELKAQAEHCKRCDLYKHATQTVFGEGPMQAEIVLIGEQPGDKEDLAGRPFVGPAGAVLNESLSRAGIDRERCYITNTVKHFKFTQRGKRRLHSKPNAGEIRTCAWWLRSELKLIEPKIIVALGTTAAGYLVGKAIRITKDRGTIFRPQNLPPVLVTIHPSYILRIRDRHAANAEQIKFVHDLNRLKEVLGDGRS</sequence>
<dbReference type="Gene3D" id="3.40.470.10">
    <property type="entry name" value="Uracil-DNA glycosylase-like domain"/>
    <property type="match status" value="1"/>
</dbReference>
<evidence type="ECO:0000259" key="10">
    <source>
        <dbReference type="SMART" id="SM00986"/>
    </source>
</evidence>
<dbReference type="SMART" id="SM00986">
    <property type="entry name" value="UDG"/>
    <property type="match status" value="1"/>
</dbReference>
<feature type="domain" description="Uracil-DNA glycosylase-like" evidence="10">
    <location>
        <begin position="41"/>
        <end position="195"/>
    </location>
</feature>
<keyword evidence="3" id="KW-0004">4Fe-4S</keyword>
<dbReference type="SUPFAM" id="SSF52141">
    <property type="entry name" value="Uracil-DNA glycosylase-like"/>
    <property type="match status" value="1"/>
</dbReference>
<dbReference type="OrthoDB" id="5290748at2"/>
<dbReference type="GO" id="GO:0046872">
    <property type="term" value="F:metal ion binding"/>
    <property type="evidence" value="ECO:0007669"/>
    <property type="project" value="UniProtKB-KW"/>
</dbReference>
<reference evidence="12" key="1">
    <citation type="submission" date="2017-11" db="EMBL/GenBank/DDBJ databases">
        <authorList>
            <person name="Kuznetsova I."/>
            <person name="Sazanova A."/>
            <person name="Chirak E."/>
            <person name="Safronova V."/>
            <person name="Willems A."/>
        </authorList>
    </citation>
    <scope>NUCLEOTIDE SEQUENCE [LARGE SCALE GENOMIC DNA]</scope>
    <source>
        <strain evidence="12">CCBAU 03422</strain>
    </source>
</reference>
<evidence type="ECO:0000256" key="9">
    <source>
        <dbReference type="ARBA" id="ARBA00023204"/>
    </source>
</evidence>
<name>A0A2P7AXR7_9HYPH</name>
<evidence type="ECO:0000313" key="12">
    <source>
        <dbReference type="Proteomes" id="UP000241764"/>
    </source>
</evidence>
<dbReference type="Pfam" id="PF03167">
    <property type="entry name" value="UDG"/>
    <property type="match status" value="1"/>
</dbReference>
<keyword evidence="5" id="KW-0227">DNA damage</keyword>
<dbReference type="EMBL" id="PGGM01000017">
    <property type="protein sequence ID" value="PSH59010.1"/>
    <property type="molecule type" value="Genomic_DNA"/>
</dbReference>
<dbReference type="SMART" id="SM00987">
    <property type="entry name" value="UreE_C"/>
    <property type="match status" value="1"/>
</dbReference>
<keyword evidence="7" id="KW-0408">Iron</keyword>
<protein>
    <recommendedName>
        <fullName evidence="2">Type-4 uracil-DNA glycosylase</fullName>
    </recommendedName>
</protein>
<dbReference type="GO" id="GO:0051539">
    <property type="term" value="F:4 iron, 4 sulfur cluster binding"/>
    <property type="evidence" value="ECO:0007669"/>
    <property type="project" value="UniProtKB-KW"/>
</dbReference>
<dbReference type="InterPro" id="IPR005122">
    <property type="entry name" value="Uracil-DNA_glycosylase-like"/>
</dbReference>
<evidence type="ECO:0000256" key="1">
    <source>
        <dbReference type="ARBA" id="ARBA00006521"/>
    </source>
</evidence>
<evidence type="ECO:0000256" key="6">
    <source>
        <dbReference type="ARBA" id="ARBA00022801"/>
    </source>
</evidence>
<comment type="similarity">
    <text evidence="1">Belongs to the uracil-DNA glycosylase (UDG) superfamily. Type 4 (UDGa) family.</text>
</comment>